<dbReference type="GO" id="GO:0008270">
    <property type="term" value="F:zinc ion binding"/>
    <property type="evidence" value="ECO:0007669"/>
    <property type="project" value="InterPro"/>
</dbReference>
<keyword evidence="2" id="KW-0539">Nucleus</keyword>
<dbReference type="PANTHER" id="PTHR37534">
    <property type="entry name" value="TRANSCRIPTIONAL ACTIVATOR PROTEIN UGA3"/>
    <property type="match status" value="1"/>
</dbReference>
<comment type="subcellular location">
    <subcellularLocation>
        <location evidence="1">Nucleus</location>
    </subcellularLocation>
</comment>
<dbReference type="SUPFAM" id="SSF57701">
    <property type="entry name" value="Zn2/Cys6 DNA-binding domain"/>
    <property type="match status" value="1"/>
</dbReference>
<dbReference type="Proteomes" id="UP000663840">
    <property type="component" value="Unassembled WGS sequence"/>
</dbReference>
<evidence type="ECO:0000313" key="5">
    <source>
        <dbReference type="Proteomes" id="UP000663840"/>
    </source>
</evidence>
<dbReference type="CDD" id="cd00067">
    <property type="entry name" value="GAL4"/>
    <property type="match status" value="1"/>
</dbReference>
<feature type="domain" description="Zn(2)-C6 fungal-type" evidence="3">
    <location>
        <begin position="10"/>
        <end position="40"/>
    </location>
</feature>
<proteinExistence type="predicted"/>
<dbReference type="InterPro" id="IPR021858">
    <property type="entry name" value="Fun_TF"/>
</dbReference>
<dbReference type="AlphaFoldDB" id="A0A8H3CEQ9"/>
<sequence length="597" mass="67243">MTKSQRSTTGCVACKSRRKKCDETKPRCLRCLSAGRPCSYDYVEYSHSEKHRVKRTKPAAQNSYNSDIVTAETIPIGSSLPGPGPSAILSYAANSNYSVSHEVRGNDTGINLSQALARDPTRSLPYDISFDTQPIPIGRGLHSSNNPLGVVRVPTDAPQVYGTIPVTSGPSMHIVAELELEPEDDEDEEGTGDLEGVHAILCRPLTMDKNVKDNTLSFVLQCYSEWAIASVFEPRKMAYIMREQIIEQFAFENSRVRTILLANIMSMYAKNLAIGRNGATMLRRLALTAQMDASQFIESPPSPVPELDQQNAIRVLDNVLEILSLQAHTLSTSECFQLVSNTAAVFRRACPEPEGQPVNFANIMLSPNLNLRHFGYLEILSNVATGRPLYFQFEVPFSLELCDQMYRMQDSCGLQWLYGVPDQFIMLFAWIYSLSQTPDSDNLELVTWIETNLPQIKLAIDHFGDPLLRIRRVAVLECWRFVVLIYLYMLLCKSNASDPRVVHTHMGFMRLIRGLKPGRHPDCLIAPIIIAGVATIEEQDRDTIRQRILNVQQWATRGTAANDHMRVLEDIWARTRAERRPAVWSDLREAYYRVSGQ</sequence>
<dbReference type="GO" id="GO:0005634">
    <property type="term" value="C:nucleus"/>
    <property type="evidence" value="ECO:0007669"/>
    <property type="project" value="UniProtKB-SubCell"/>
</dbReference>
<organism evidence="4 5">
    <name type="scientific">Rhizoctonia solani</name>
    <dbReference type="NCBI Taxonomy" id="456999"/>
    <lineage>
        <taxon>Eukaryota</taxon>
        <taxon>Fungi</taxon>
        <taxon>Dikarya</taxon>
        <taxon>Basidiomycota</taxon>
        <taxon>Agaricomycotina</taxon>
        <taxon>Agaricomycetes</taxon>
        <taxon>Cantharellales</taxon>
        <taxon>Ceratobasidiaceae</taxon>
        <taxon>Rhizoctonia</taxon>
    </lineage>
</organism>
<reference evidence="4" key="1">
    <citation type="submission" date="2021-01" db="EMBL/GenBank/DDBJ databases">
        <authorList>
            <person name="Kaushik A."/>
        </authorList>
    </citation>
    <scope>NUCLEOTIDE SEQUENCE</scope>
    <source>
        <strain evidence="4">AG1-1A</strain>
    </source>
</reference>
<protein>
    <recommendedName>
        <fullName evidence="3">Zn(2)-C6 fungal-type domain-containing protein</fullName>
    </recommendedName>
</protein>
<comment type="caution">
    <text evidence="4">The sequence shown here is derived from an EMBL/GenBank/DDBJ whole genome shotgun (WGS) entry which is preliminary data.</text>
</comment>
<dbReference type="OrthoDB" id="2272012at2759"/>
<gene>
    <name evidence="4" type="ORF">RDB_LOCUS133478</name>
</gene>
<dbReference type="InterPro" id="IPR036864">
    <property type="entry name" value="Zn2-C6_fun-type_DNA-bd_sf"/>
</dbReference>
<accession>A0A8H3CEQ9</accession>
<dbReference type="SMART" id="SM00066">
    <property type="entry name" value="GAL4"/>
    <property type="match status" value="1"/>
</dbReference>
<dbReference type="PROSITE" id="PS00463">
    <property type="entry name" value="ZN2_CY6_FUNGAL_1"/>
    <property type="match status" value="1"/>
</dbReference>
<dbReference type="InterPro" id="IPR001138">
    <property type="entry name" value="Zn2Cys6_DnaBD"/>
</dbReference>
<name>A0A8H3CEQ9_9AGAM</name>
<evidence type="ECO:0000256" key="2">
    <source>
        <dbReference type="ARBA" id="ARBA00023242"/>
    </source>
</evidence>
<evidence type="ECO:0000313" key="4">
    <source>
        <dbReference type="EMBL" id="CAE6481160.1"/>
    </source>
</evidence>
<dbReference type="PROSITE" id="PS50048">
    <property type="entry name" value="ZN2_CY6_FUNGAL_2"/>
    <property type="match status" value="1"/>
</dbReference>
<evidence type="ECO:0000259" key="3">
    <source>
        <dbReference type="PROSITE" id="PS50048"/>
    </source>
</evidence>
<dbReference type="Gene3D" id="4.10.240.10">
    <property type="entry name" value="Zn(2)-C6 fungal-type DNA-binding domain"/>
    <property type="match status" value="1"/>
</dbReference>
<evidence type="ECO:0000256" key="1">
    <source>
        <dbReference type="ARBA" id="ARBA00004123"/>
    </source>
</evidence>
<dbReference type="Pfam" id="PF11951">
    <property type="entry name" value="Fungal_trans_2"/>
    <property type="match status" value="1"/>
</dbReference>
<dbReference type="Pfam" id="PF00172">
    <property type="entry name" value="Zn_clus"/>
    <property type="match status" value="1"/>
</dbReference>
<dbReference type="GO" id="GO:0000981">
    <property type="term" value="F:DNA-binding transcription factor activity, RNA polymerase II-specific"/>
    <property type="evidence" value="ECO:0007669"/>
    <property type="project" value="InterPro"/>
</dbReference>
<dbReference type="EMBL" id="CAJMWR010004053">
    <property type="protein sequence ID" value="CAE6481160.1"/>
    <property type="molecule type" value="Genomic_DNA"/>
</dbReference>
<dbReference type="PANTHER" id="PTHR37534:SF46">
    <property type="entry name" value="ZN(II)2CYS6 TRANSCRIPTION FACTOR (EUROFUNG)"/>
    <property type="match status" value="1"/>
</dbReference>